<organism evidence="1 2">
    <name type="scientific">Candidatus Nitrososphaera evergladensis SR1</name>
    <dbReference type="NCBI Taxonomy" id="1459636"/>
    <lineage>
        <taxon>Archaea</taxon>
        <taxon>Nitrososphaerota</taxon>
        <taxon>Nitrososphaeria</taxon>
        <taxon>Nitrososphaerales</taxon>
        <taxon>Nitrososphaeraceae</taxon>
        <taxon>Nitrososphaera</taxon>
    </lineage>
</organism>
<dbReference type="KEGG" id="nev:NTE_01405"/>
<gene>
    <name evidence="1" type="ORF">NTE_01405</name>
</gene>
<dbReference type="AlphaFoldDB" id="A0A075MQU7"/>
<dbReference type="HOGENOM" id="CLU_2985486_0_0_2"/>
<proteinExistence type="predicted"/>
<protein>
    <submittedName>
        <fullName evidence="1">Uncharacterized protein</fullName>
    </submittedName>
</protein>
<keyword evidence="2" id="KW-1185">Reference proteome</keyword>
<dbReference type="Proteomes" id="UP000028194">
    <property type="component" value="Chromosome"/>
</dbReference>
<sequence length="57" mass="6748">MNVDIMISDWKKSYSMYVALTFKNEKILDVAQTMATWTFKRIIVNPVQIRKHKVKST</sequence>
<dbReference type="EMBL" id="CP007174">
    <property type="protein sequence ID" value="AIF83470.1"/>
    <property type="molecule type" value="Genomic_DNA"/>
</dbReference>
<evidence type="ECO:0000313" key="1">
    <source>
        <dbReference type="EMBL" id="AIF83470.1"/>
    </source>
</evidence>
<name>A0A075MQU7_9ARCH</name>
<accession>A0A075MQU7</accession>
<reference evidence="1 2" key="1">
    <citation type="journal article" date="2014" name="PLoS ONE">
        <title>Genome Sequence of Candidatus Nitrososphaera evergladensis from Group I.1b Enriched from Everglades Soil Reveals Novel Genomic Features of the Ammonia-Oxidizing Archaea.</title>
        <authorList>
            <person name="Zhalnina K.V."/>
            <person name="Dias R."/>
            <person name="Leonard M.T."/>
            <person name="Dorr de Quadros P."/>
            <person name="Camargo F.A."/>
            <person name="Drew J.C."/>
            <person name="Farmerie W.G."/>
            <person name="Daroub S.H."/>
            <person name="Triplett E.W."/>
        </authorList>
    </citation>
    <scope>NUCLEOTIDE SEQUENCE [LARGE SCALE GENOMIC DNA]</scope>
    <source>
        <strain evidence="1 2">SR1</strain>
    </source>
</reference>
<evidence type="ECO:0000313" key="2">
    <source>
        <dbReference type="Proteomes" id="UP000028194"/>
    </source>
</evidence>